<dbReference type="Gene3D" id="3.30.1120.10">
    <property type="match status" value="1"/>
</dbReference>
<reference evidence="3 4" key="1">
    <citation type="submission" date="2017-10" db="EMBL/GenBank/DDBJ databases">
        <title>Novel microbial diversity and functional potential in the marine mammal oral microbiome.</title>
        <authorList>
            <person name="Dudek N.K."/>
            <person name="Sun C.L."/>
            <person name="Burstein D."/>
            <person name="Kantor R.S."/>
            <person name="Aliaga Goltsman D.S."/>
            <person name="Bik E.M."/>
            <person name="Thomas B.C."/>
            <person name="Banfield J.F."/>
            <person name="Relman D.A."/>
        </authorList>
    </citation>
    <scope>NUCLEOTIDE SEQUENCE [LARGE SCALE GENOMIC DNA]</scope>
    <source>
        <strain evidence="3">DOLZORAL124_49_17</strain>
    </source>
</reference>
<feature type="transmembrane region" description="Helical" evidence="1">
    <location>
        <begin position="430"/>
        <end position="448"/>
    </location>
</feature>
<dbReference type="PROSITE" id="PS51820">
    <property type="entry name" value="PA14"/>
    <property type="match status" value="1"/>
</dbReference>
<dbReference type="Pfam" id="PF00884">
    <property type="entry name" value="Sulfatase"/>
    <property type="match status" value="1"/>
</dbReference>
<dbReference type="InterPro" id="IPR000917">
    <property type="entry name" value="Sulfatase_N"/>
</dbReference>
<feature type="transmembrane region" description="Helical" evidence="1">
    <location>
        <begin position="188"/>
        <end position="206"/>
    </location>
</feature>
<dbReference type="SUPFAM" id="SSF53649">
    <property type="entry name" value="Alkaline phosphatase-like"/>
    <property type="match status" value="1"/>
</dbReference>
<evidence type="ECO:0000313" key="4">
    <source>
        <dbReference type="Proteomes" id="UP000229740"/>
    </source>
</evidence>
<evidence type="ECO:0000313" key="3">
    <source>
        <dbReference type="EMBL" id="PID55747.1"/>
    </source>
</evidence>
<feature type="domain" description="PA14" evidence="2">
    <location>
        <begin position="32"/>
        <end position="168"/>
    </location>
</feature>
<name>A0A2G6E1A7_9BACT</name>
<dbReference type="InterPro" id="IPR006976">
    <property type="entry name" value="VanZ-like"/>
</dbReference>
<feature type="transmembrane region" description="Helical" evidence="1">
    <location>
        <begin position="373"/>
        <end position="391"/>
    </location>
</feature>
<accession>A0A2G6E1A7</accession>
<feature type="transmembrane region" description="Helical" evidence="1">
    <location>
        <begin position="460"/>
        <end position="483"/>
    </location>
</feature>
<dbReference type="EMBL" id="PDPS01000044">
    <property type="protein sequence ID" value="PID55747.1"/>
    <property type="molecule type" value="Genomic_DNA"/>
</dbReference>
<dbReference type="Proteomes" id="UP000229740">
    <property type="component" value="Unassembled WGS sequence"/>
</dbReference>
<evidence type="ECO:0000256" key="1">
    <source>
        <dbReference type="SAM" id="Phobius"/>
    </source>
</evidence>
<dbReference type="Gene3D" id="3.40.720.10">
    <property type="entry name" value="Alkaline Phosphatase, subunit A"/>
    <property type="match status" value="1"/>
</dbReference>
<dbReference type="Pfam" id="PF07691">
    <property type="entry name" value="PA14"/>
    <property type="match status" value="1"/>
</dbReference>
<feature type="transmembrane region" description="Helical" evidence="1">
    <location>
        <begin position="616"/>
        <end position="635"/>
    </location>
</feature>
<dbReference type="SUPFAM" id="SSF56988">
    <property type="entry name" value="Anthrax protective antigen"/>
    <property type="match status" value="1"/>
</dbReference>
<dbReference type="InterPro" id="IPR052701">
    <property type="entry name" value="GAG_Ulvan_Degrading_Sulfatases"/>
</dbReference>
<dbReference type="InterPro" id="IPR037524">
    <property type="entry name" value="PA14/GLEYA"/>
</dbReference>
<dbReference type="NCBIfam" id="NF037970">
    <property type="entry name" value="vanZ_1"/>
    <property type="match status" value="1"/>
</dbReference>
<dbReference type="AlphaFoldDB" id="A0A2G6E1A7"/>
<evidence type="ECO:0000259" key="2">
    <source>
        <dbReference type="PROSITE" id="PS51820"/>
    </source>
</evidence>
<feature type="transmembrane region" description="Helical" evidence="1">
    <location>
        <begin position="656"/>
        <end position="674"/>
    </location>
</feature>
<sequence>MKLRNSTAVNILLLCLLGLSLVAGLVVYSCRPLSTGLHGSYYDNKNWSGDVIATGLDTEFSTRTLAHIKERLGQNVFSIIWKGHLFIPETDLYQFWTNSDDGSELFIDGHLVVANGGDHVLKLEQGSIHLHKGLHSITIRYMQGGGDAALRVFWAQTPFPRAPMENALLLPEGSSVVRFQLYHNVRTLAPLLYAAWLFSLFALWFSSHRALRRQQQGDLFRHVRALFSRESAFGHALTRLFVQPLRFAAERIRLPQVYYWVIVALFSLLIFLTLAYARNFSNFMMGRYGTGIFSQITHYALLAAAVALFSYIFRLKGHRASRMLSLYFITVLYIFFLSPGFREHALAFFSWIGLHMDTIRDLEIYPLYAGEKIHFLEYGLLGLLLCKAFSYSVKNRSAYLLSLLLVYIIGMTDEGIQWALPQRVGEYRDIWLNITSGVLAILAVALVVRPRVFQENFRAASWRPVCYTSAAAVLYTAIFLQFVHGFGSSIFHPDSGSQFISTYSEERLLQIDKQLLQRDDGIFTEDLPRSLLNAYNYEARRHQELRDRYYQQERFFYSYCEQEILKTYFRFYLRKKNLQFFEYDDKQLQIAPDVNERIFYHSEAQELAITCCTQTELWLCAILTAALLCLLASVLPLNSGRSLSTHSKPEARFERLILRPFFCLVMLAALFAALRPDPKTRPRDYINLLLLTVESTQPDYWSAYGYEKNTTPFFDDLASQGVLFTNSIASSSWTIPGLTSLMTGLNPNVHGIDIRAKLMDPRIPTLFEALESHGYAIGDTSYTLTEPSINSVFKKKDISPDVALAEGRSEESYLLSWMEKHQDEPFFGWVHFHTTHLPYRAAPPYNQMFLEDVDPDVLQDEQIKFVTSNIIVRKGEIEFDTERHAPAIHALYAQVLRQQDAKIGKVVMKLKELGLLDNTLIVITADHGEEQLEHGFIGHASTSWDTTVYDDLIQIPLLVFYPRALQRGITVEDQVRQIDFMPTVLDLLEIPLAAQVQGQSYLPLLKGEGDFRPDSAFSETTPCGYSCPSRLTHKRLRSLRTNDWKLISVYDREKDSAAWELYNLKEDPAESKNVFSDHPDIVKLLQQAMQRWIDAPQDFDYHEKQQEGTHYLDEDVELRPIVLFPKVGTVLTPETHGKRVLVEWIGREDTEYIIEYEVGTGGYHMTGELEVTGPKQWYGPFPEDIWQALPLYNPWRFRIIPKAHRTYPSEWITFEMQNNETS</sequence>
<dbReference type="SMART" id="SM00758">
    <property type="entry name" value="PA14"/>
    <property type="match status" value="1"/>
</dbReference>
<keyword evidence="1" id="KW-1133">Transmembrane helix</keyword>
<dbReference type="CDD" id="cd16148">
    <property type="entry name" value="sulfatase_like"/>
    <property type="match status" value="1"/>
</dbReference>
<proteinExistence type="predicted"/>
<organism evidence="3 4">
    <name type="scientific">candidate division KSB3 bacterium</name>
    <dbReference type="NCBI Taxonomy" id="2044937"/>
    <lineage>
        <taxon>Bacteria</taxon>
        <taxon>candidate division KSB3</taxon>
    </lineage>
</organism>
<dbReference type="Gene3D" id="3.90.182.10">
    <property type="entry name" value="Toxin - Anthrax Protective Antigen,domain 1"/>
    <property type="match status" value="1"/>
</dbReference>
<dbReference type="InterPro" id="IPR017850">
    <property type="entry name" value="Alkaline_phosphatase_core_sf"/>
</dbReference>
<keyword evidence="1" id="KW-0472">Membrane</keyword>
<dbReference type="PANTHER" id="PTHR43751">
    <property type="entry name" value="SULFATASE"/>
    <property type="match status" value="1"/>
</dbReference>
<protein>
    <recommendedName>
        <fullName evidence="2">PA14 domain-containing protein</fullName>
    </recommendedName>
</protein>
<dbReference type="PANTHER" id="PTHR43751:SF3">
    <property type="entry name" value="SULFATASE N-TERMINAL DOMAIN-CONTAINING PROTEIN"/>
    <property type="match status" value="1"/>
</dbReference>
<dbReference type="PROSITE" id="PS51257">
    <property type="entry name" value="PROKAR_LIPOPROTEIN"/>
    <property type="match status" value="1"/>
</dbReference>
<feature type="transmembrane region" description="Helical" evidence="1">
    <location>
        <begin position="296"/>
        <end position="313"/>
    </location>
</feature>
<keyword evidence="1" id="KW-0812">Transmembrane</keyword>
<dbReference type="InterPro" id="IPR011658">
    <property type="entry name" value="PA14_dom"/>
</dbReference>
<gene>
    <name evidence="3" type="ORF">CSB45_14525</name>
</gene>
<feature type="transmembrane region" description="Helical" evidence="1">
    <location>
        <begin position="257"/>
        <end position="276"/>
    </location>
</feature>
<dbReference type="Pfam" id="PF04892">
    <property type="entry name" value="VanZ"/>
    <property type="match status" value="1"/>
</dbReference>
<feature type="transmembrane region" description="Helical" evidence="1">
    <location>
        <begin position="325"/>
        <end position="353"/>
    </location>
</feature>
<feature type="transmembrane region" description="Helical" evidence="1">
    <location>
        <begin position="398"/>
        <end position="418"/>
    </location>
</feature>
<comment type="caution">
    <text evidence="3">The sequence shown here is derived from an EMBL/GenBank/DDBJ whole genome shotgun (WGS) entry which is preliminary data.</text>
</comment>